<keyword evidence="8 15" id="KW-0479">Metal-binding</keyword>
<dbReference type="Gene3D" id="3.40.1170.60">
    <property type="match status" value="1"/>
</dbReference>
<keyword evidence="12 15" id="KW-0238">DNA-binding</keyword>
<evidence type="ECO:0000259" key="16">
    <source>
        <dbReference type="Pfam" id="PF00817"/>
    </source>
</evidence>
<gene>
    <name evidence="15 19" type="primary">dinB</name>
    <name evidence="19" type="ORF">NYF23_03575</name>
</gene>
<dbReference type="InterPro" id="IPR017961">
    <property type="entry name" value="DNA_pol_Y-fam_little_finger"/>
</dbReference>
<feature type="domain" description="DNA polymerase Y-family little finger" evidence="17">
    <location>
        <begin position="246"/>
        <end position="357"/>
    </location>
</feature>
<keyword evidence="9 15" id="KW-0227">DNA damage</keyword>
<dbReference type="CDD" id="cd03586">
    <property type="entry name" value="PolY_Pol_IV_kappa"/>
    <property type="match status" value="1"/>
</dbReference>
<evidence type="ECO:0000256" key="8">
    <source>
        <dbReference type="ARBA" id="ARBA00022723"/>
    </source>
</evidence>
<sequence length="359" mass="39976">MEVARPTRKIIHCDCDCFYAAVEMRDDPSLRNYPIAIGGKSDRRGVVATCNYKAREYGVRSAMPTGQALKLCPDLVVVPGTMAKYRDASMKIRQIFYRYTDKVEPLSLDEAFLDVTDCTQCSGSATLIAEEIRRTIAEEVGVTASAGVASNKFLAKVASDLNKPDGQYVITPQNIAAFVKQLEVKRINGVGKVTNEKLSRLGVKTCGDLQAFELLDLVDKFGVFGKRLHDLCRGIDNRPVNANSRRKSLSVERTYSGDLADQPACMLKLPELLLELRSRLRQVDSDYIVTKQFLKIKFNDFTSTTLERAATDNLPLESFEGLFDEAWQRGARPVRLMGLGVRFIDAGEPGRALQLDLFD</sequence>
<dbReference type="InterPro" id="IPR043128">
    <property type="entry name" value="Rev_trsase/Diguanyl_cyclase"/>
</dbReference>
<evidence type="ECO:0000256" key="13">
    <source>
        <dbReference type="ARBA" id="ARBA00023204"/>
    </source>
</evidence>
<keyword evidence="3 15" id="KW-0515">Mutator protein</keyword>
<dbReference type="SUPFAM" id="SSF56672">
    <property type="entry name" value="DNA/RNA polymerases"/>
    <property type="match status" value="1"/>
</dbReference>
<keyword evidence="4 15" id="KW-0963">Cytoplasm</keyword>
<organism evidence="19 20">
    <name type="scientific">SAR92 clade bacterium H455</name>
    <dbReference type="NCBI Taxonomy" id="2974818"/>
    <lineage>
        <taxon>Bacteria</taxon>
        <taxon>Pseudomonadati</taxon>
        <taxon>Pseudomonadota</taxon>
        <taxon>Gammaproteobacteria</taxon>
        <taxon>Cellvibrionales</taxon>
        <taxon>Porticoccaceae</taxon>
        <taxon>SAR92 clade</taxon>
    </lineage>
</organism>
<evidence type="ECO:0000256" key="1">
    <source>
        <dbReference type="ARBA" id="ARBA00004496"/>
    </source>
</evidence>
<feature type="site" description="Substrate discrimination" evidence="15">
    <location>
        <position position="19"/>
    </location>
</feature>
<keyword evidence="5 15" id="KW-0808">Transferase</keyword>
<dbReference type="HAMAP" id="MF_01113">
    <property type="entry name" value="DNApol_IV"/>
    <property type="match status" value="1"/>
</dbReference>
<dbReference type="Gene3D" id="1.10.150.20">
    <property type="entry name" value="5' to 3' exonuclease, C-terminal subdomain"/>
    <property type="match status" value="1"/>
</dbReference>
<dbReference type="SUPFAM" id="SSF100879">
    <property type="entry name" value="Lesion bypass DNA polymerase (Y-family), little finger domain"/>
    <property type="match status" value="1"/>
</dbReference>
<evidence type="ECO:0000256" key="10">
    <source>
        <dbReference type="ARBA" id="ARBA00022842"/>
    </source>
</evidence>
<dbReference type="InterPro" id="IPR050116">
    <property type="entry name" value="DNA_polymerase-Y"/>
</dbReference>
<evidence type="ECO:0000256" key="11">
    <source>
        <dbReference type="ARBA" id="ARBA00022932"/>
    </source>
</evidence>
<evidence type="ECO:0000259" key="18">
    <source>
        <dbReference type="Pfam" id="PF21999"/>
    </source>
</evidence>
<comment type="subunit">
    <text evidence="15">Monomer.</text>
</comment>
<dbReference type="EMBL" id="CP103416">
    <property type="protein sequence ID" value="UVW35699.1"/>
    <property type="molecule type" value="Genomic_DNA"/>
</dbReference>
<protein>
    <recommendedName>
        <fullName evidence="15">DNA polymerase IV</fullName>
        <shortName evidence="15">Pol IV</shortName>
        <ecNumber evidence="15">2.7.7.7</ecNumber>
    </recommendedName>
</protein>
<dbReference type="InterPro" id="IPR001126">
    <property type="entry name" value="UmuC"/>
</dbReference>
<comment type="similarity">
    <text evidence="2 15">Belongs to the DNA polymerase type-Y family.</text>
</comment>
<keyword evidence="11 15" id="KW-0239">DNA-directed DNA polymerase</keyword>
<dbReference type="EC" id="2.7.7.7" evidence="15"/>
<evidence type="ECO:0000256" key="14">
    <source>
        <dbReference type="ARBA" id="ARBA00049244"/>
    </source>
</evidence>
<evidence type="ECO:0000256" key="9">
    <source>
        <dbReference type="ARBA" id="ARBA00022763"/>
    </source>
</evidence>
<keyword evidence="20" id="KW-1185">Reference proteome</keyword>
<evidence type="ECO:0000256" key="5">
    <source>
        <dbReference type="ARBA" id="ARBA00022679"/>
    </source>
</evidence>
<evidence type="ECO:0000256" key="2">
    <source>
        <dbReference type="ARBA" id="ARBA00010945"/>
    </source>
</evidence>
<comment type="function">
    <text evidence="15">Poorly processive, error-prone DNA polymerase involved in untargeted mutagenesis. Copies undamaged DNA at stalled replication forks, which arise in vivo from mismatched or misaligned primer ends. These misaligned primers can be extended by PolIV. Exhibits no 3'-5' exonuclease (proofreading) activity. May be involved in translesional synthesis, in conjunction with the beta clamp from PolIII.</text>
</comment>
<feature type="domain" description="UmuC" evidence="16">
    <location>
        <begin position="13"/>
        <end position="160"/>
    </location>
</feature>
<evidence type="ECO:0000256" key="15">
    <source>
        <dbReference type="HAMAP-Rule" id="MF_01113"/>
    </source>
</evidence>
<feature type="domain" description="DNA polymerase IV/DNA polymerase iota-like thumb" evidence="18">
    <location>
        <begin position="189"/>
        <end position="236"/>
    </location>
</feature>
<feature type="binding site" evidence="15">
    <location>
        <position position="109"/>
    </location>
    <ligand>
        <name>Mg(2+)</name>
        <dbReference type="ChEBI" id="CHEBI:18420"/>
    </ligand>
</feature>
<comment type="catalytic activity">
    <reaction evidence="14 15">
        <text>DNA(n) + a 2'-deoxyribonucleoside 5'-triphosphate = DNA(n+1) + diphosphate</text>
        <dbReference type="Rhea" id="RHEA:22508"/>
        <dbReference type="Rhea" id="RHEA-COMP:17339"/>
        <dbReference type="Rhea" id="RHEA-COMP:17340"/>
        <dbReference type="ChEBI" id="CHEBI:33019"/>
        <dbReference type="ChEBI" id="CHEBI:61560"/>
        <dbReference type="ChEBI" id="CHEBI:173112"/>
        <dbReference type="EC" id="2.7.7.7"/>
    </reaction>
</comment>
<dbReference type="InterPro" id="IPR043502">
    <property type="entry name" value="DNA/RNA_pol_sf"/>
</dbReference>
<dbReference type="Pfam" id="PF11799">
    <property type="entry name" value="IMS_C"/>
    <property type="match status" value="1"/>
</dbReference>
<dbReference type="InterPro" id="IPR036775">
    <property type="entry name" value="DNA_pol_Y-fam_lit_finger_sf"/>
</dbReference>
<feature type="binding site" evidence="15">
    <location>
        <position position="14"/>
    </location>
    <ligand>
        <name>Mg(2+)</name>
        <dbReference type="ChEBI" id="CHEBI:18420"/>
    </ligand>
</feature>
<dbReference type="Pfam" id="PF21999">
    <property type="entry name" value="IMS_HHH_1"/>
    <property type="match status" value="1"/>
</dbReference>
<evidence type="ECO:0000256" key="6">
    <source>
        <dbReference type="ARBA" id="ARBA00022695"/>
    </source>
</evidence>
<evidence type="ECO:0000313" key="19">
    <source>
        <dbReference type="EMBL" id="UVW35699.1"/>
    </source>
</evidence>
<feature type="active site" evidence="15">
    <location>
        <position position="110"/>
    </location>
</feature>
<evidence type="ECO:0000313" key="20">
    <source>
        <dbReference type="Proteomes" id="UP001059934"/>
    </source>
</evidence>
<dbReference type="Pfam" id="PF00817">
    <property type="entry name" value="IMS"/>
    <property type="match status" value="1"/>
</dbReference>
<reference evidence="19" key="1">
    <citation type="submission" date="2022-08" db="EMBL/GenBank/DDBJ databases">
        <title>Catabolic pathway analysis in culturable SAR92 clade bacteria reveals their overlooked roles in DMSP degradation in coastal seas.</title>
        <authorList>
            <person name="He X."/>
            <person name="Zhang X."/>
            <person name="Zhang Y."/>
        </authorList>
    </citation>
    <scope>NUCLEOTIDE SEQUENCE</scope>
    <source>
        <strain evidence="19">H455</strain>
    </source>
</reference>
<name>A0ABY5TU53_9GAMM</name>
<dbReference type="InterPro" id="IPR022880">
    <property type="entry name" value="DNApol_IV"/>
</dbReference>
<keyword evidence="7 15" id="KW-0235">DNA replication</keyword>
<dbReference type="PANTHER" id="PTHR11076:SF33">
    <property type="entry name" value="DNA POLYMERASE KAPPA"/>
    <property type="match status" value="1"/>
</dbReference>
<evidence type="ECO:0000256" key="3">
    <source>
        <dbReference type="ARBA" id="ARBA00022457"/>
    </source>
</evidence>
<proteinExistence type="inferred from homology"/>
<evidence type="ECO:0000259" key="17">
    <source>
        <dbReference type="Pfam" id="PF11799"/>
    </source>
</evidence>
<keyword evidence="13 15" id="KW-0234">DNA repair</keyword>
<evidence type="ECO:0000256" key="7">
    <source>
        <dbReference type="ARBA" id="ARBA00022705"/>
    </source>
</evidence>
<dbReference type="Gene3D" id="3.30.1490.100">
    <property type="entry name" value="DNA polymerase, Y-family, little finger domain"/>
    <property type="match status" value="1"/>
</dbReference>
<comment type="subcellular location">
    <subcellularLocation>
        <location evidence="1 15">Cytoplasm</location>
    </subcellularLocation>
</comment>
<dbReference type="PANTHER" id="PTHR11076">
    <property type="entry name" value="DNA REPAIR POLYMERASE UMUC / TRANSFERASE FAMILY MEMBER"/>
    <property type="match status" value="1"/>
</dbReference>
<evidence type="ECO:0000256" key="4">
    <source>
        <dbReference type="ARBA" id="ARBA00022490"/>
    </source>
</evidence>
<keyword evidence="6 15" id="KW-0548">Nucleotidyltransferase</keyword>
<keyword evidence="10 15" id="KW-0460">Magnesium</keyword>
<dbReference type="Gene3D" id="3.30.70.270">
    <property type="match status" value="1"/>
</dbReference>
<dbReference type="NCBIfam" id="NF002677">
    <property type="entry name" value="PRK02406.1"/>
    <property type="match status" value="1"/>
</dbReference>
<evidence type="ECO:0000256" key="12">
    <source>
        <dbReference type="ARBA" id="ARBA00023125"/>
    </source>
</evidence>
<dbReference type="Proteomes" id="UP001059934">
    <property type="component" value="Chromosome"/>
</dbReference>
<accession>A0ABY5TU53</accession>
<comment type="cofactor">
    <cofactor evidence="15">
        <name>Mg(2+)</name>
        <dbReference type="ChEBI" id="CHEBI:18420"/>
    </cofactor>
    <text evidence="15">Binds 2 magnesium ions per subunit.</text>
</comment>
<dbReference type="InterPro" id="IPR053848">
    <property type="entry name" value="IMS_HHH_1"/>
</dbReference>
<dbReference type="GO" id="GO:0003887">
    <property type="term" value="F:DNA-directed DNA polymerase activity"/>
    <property type="evidence" value="ECO:0007669"/>
    <property type="project" value="UniProtKB-EC"/>
</dbReference>